<dbReference type="PANTHER" id="PTHR43767">
    <property type="entry name" value="LONG-CHAIN-FATTY-ACID--COA LIGASE"/>
    <property type="match status" value="1"/>
</dbReference>
<dbReference type="Gene3D" id="3.30.300.30">
    <property type="match status" value="1"/>
</dbReference>
<evidence type="ECO:0000313" key="5">
    <source>
        <dbReference type="EMBL" id="CAB4592128.1"/>
    </source>
</evidence>
<dbReference type="InterPro" id="IPR020459">
    <property type="entry name" value="AMP-binding"/>
</dbReference>
<dbReference type="GO" id="GO:0016878">
    <property type="term" value="F:acid-thiol ligase activity"/>
    <property type="evidence" value="ECO:0007669"/>
    <property type="project" value="UniProtKB-ARBA"/>
</dbReference>
<protein>
    <submittedName>
        <fullName evidence="5">Unannotated protein</fullName>
    </submittedName>
</protein>
<dbReference type="PANTHER" id="PTHR43767:SF1">
    <property type="entry name" value="NONRIBOSOMAL PEPTIDE SYNTHASE PES1 (EUROFUNG)-RELATED"/>
    <property type="match status" value="1"/>
</dbReference>
<evidence type="ECO:0000256" key="2">
    <source>
        <dbReference type="ARBA" id="ARBA00022598"/>
    </source>
</evidence>
<dbReference type="InterPro" id="IPR050237">
    <property type="entry name" value="ATP-dep_AMP-bd_enzyme"/>
</dbReference>
<dbReference type="Pfam" id="PF00501">
    <property type="entry name" value="AMP-binding"/>
    <property type="match status" value="1"/>
</dbReference>
<dbReference type="EMBL" id="CAEZUL010000013">
    <property type="protein sequence ID" value="CAB4592128.1"/>
    <property type="molecule type" value="Genomic_DNA"/>
</dbReference>
<evidence type="ECO:0000259" key="3">
    <source>
        <dbReference type="Pfam" id="PF00501"/>
    </source>
</evidence>
<dbReference type="Gene3D" id="3.40.50.12780">
    <property type="entry name" value="N-terminal domain of ligase-like"/>
    <property type="match status" value="1"/>
</dbReference>
<dbReference type="InterPro" id="IPR042099">
    <property type="entry name" value="ANL_N_sf"/>
</dbReference>
<dbReference type="InterPro" id="IPR045851">
    <property type="entry name" value="AMP-bd_C_sf"/>
</dbReference>
<comment type="similarity">
    <text evidence="1">Belongs to the ATP-dependent AMP-binding enzyme family.</text>
</comment>
<dbReference type="SUPFAM" id="SSF56801">
    <property type="entry name" value="Acetyl-CoA synthetase-like"/>
    <property type="match status" value="1"/>
</dbReference>
<dbReference type="AlphaFoldDB" id="A0A6J6G5L5"/>
<proteinExistence type="inferred from homology"/>
<evidence type="ECO:0000256" key="1">
    <source>
        <dbReference type="ARBA" id="ARBA00006432"/>
    </source>
</evidence>
<gene>
    <name evidence="5" type="ORF">UFOPK1808_00218</name>
</gene>
<dbReference type="CDD" id="cd17631">
    <property type="entry name" value="FACL_FadD13-like"/>
    <property type="match status" value="1"/>
</dbReference>
<dbReference type="PROSITE" id="PS00455">
    <property type="entry name" value="AMP_BINDING"/>
    <property type="match status" value="1"/>
</dbReference>
<name>A0A6J6G5L5_9ZZZZ</name>
<keyword evidence="2" id="KW-0436">Ligase</keyword>
<dbReference type="PRINTS" id="PR00154">
    <property type="entry name" value="AMPBINDING"/>
</dbReference>
<dbReference type="InterPro" id="IPR000873">
    <property type="entry name" value="AMP-dep_synth/lig_dom"/>
</dbReference>
<accession>A0A6J6G5L5</accession>
<reference evidence="5" key="1">
    <citation type="submission" date="2020-05" db="EMBL/GenBank/DDBJ databases">
        <authorList>
            <person name="Chiriac C."/>
            <person name="Salcher M."/>
            <person name="Ghai R."/>
            <person name="Kavagutti S V."/>
        </authorList>
    </citation>
    <scope>NUCLEOTIDE SEQUENCE</scope>
</reference>
<dbReference type="FunFam" id="3.30.300.30:FF:000008">
    <property type="entry name" value="2,3-dihydroxybenzoate-AMP ligase"/>
    <property type="match status" value="1"/>
</dbReference>
<dbReference type="InterPro" id="IPR025110">
    <property type="entry name" value="AMP-bd_C"/>
</dbReference>
<organism evidence="5">
    <name type="scientific">freshwater metagenome</name>
    <dbReference type="NCBI Taxonomy" id="449393"/>
    <lineage>
        <taxon>unclassified sequences</taxon>
        <taxon>metagenomes</taxon>
        <taxon>ecological metagenomes</taxon>
    </lineage>
</organism>
<feature type="domain" description="AMP-binding enzyme C-terminal" evidence="4">
    <location>
        <begin position="424"/>
        <end position="498"/>
    </location>
</feature>
<feature type="domain" description="AMP-dependent synthetase/ligase" evidence="3">
    <location>
        <begin position="16"/>
        <end position="374"/>
    </location>
</feature>
<dbReference type="NCBIfam" id="NF004837">
    <property type="entry name" value="PRK06187.1"/>
    <property type="match status" value="1"/>
</dbReference>
<dbReference type="Pfam" id="PF13193">
    <property type="entry name" value="AMP-binding_C"/>
    <property type="match status" value="1"/>
</dbReference>
<evidence type="ECO:0000259" key="4">
    <source>
        <dbReference type="Pfam" id="PF13193"/>
    </source>
</evidence>
<dbReference type="InterPro" id="IPR020845">
    <property type="entry name" value="AMP-binding_CS"/>
</dbReference>
<sequence length="511" mass="56078">MNSNIGYILTKRTLLNPHNEALFDVAQDRRFDYQQLNARTNQVVHALESLGVKKGDRVALLMMNSHEFVSSFFAIAKMGAVIVPLNWRLVPDELEFIVKDSGSVALIAGEEFVGAVTELHSRGAKTDLKHWIHVGADSSKPEFATSFTALVDAQNEVEPTIDTSDDDLLYIMYTSGTTGLPKGVMHTHKTQMAALITLNASSDFSIGDRYLNPMPLFHVGALTPAILTAYRGLAHILMRAFDPSAIWQLVKQERINNALLVPAMLGACRMVYDPKVHDHSTLRWFLSGAAPVPKALIEQYAQMGIDIHQVYGLTETCGPACLTAPEDAVRKAGSTGKAYFHTDVQVVRPDGTVCDTDEAGEVLVRGDHIMTGYWNRPDATAETLIDGWLHTGDVATVDDEGFIWIQDRIKDMIISGGENVYPAEIENVILSHPGVADVSVIGVPSEKWGETGLAVVVRKDPAVTEADIIAHCDGKLARFKMPSAVRFIEVIPRNASGKALKRELRIQFPEL</sequence>